<accession>A0A9N9IDY1</accession>
<organism evidence="1 2">
    <name type="scientific">Racocetra fulgida</name>
    <dbReference type="NCBI Taxonomy" id="60492"/>
    <lineage>
        <taxon>Eukaryota</taxon>
        <taxon>Fungi</taxon>
        <taxon>Fungi incertae sedis</taxon>
        <taxon>Mucoromycota</taxon>
        <taxon>Glomeromycotina</taxon>
        <taxon>Glomeromycetes</taxon>
        <taxon>Diversisporales</taxon>
        <taxon>Gigasporaceae</taxon>
        <taxon>Racocetra</taxon>
    </lineage>
</organism>
<evidence type="ECO:0000313" key="2">
    <source>
        <dbReference type="Proteomes" id="UP000789396"/>
    </source>
</evidence>
<dbReference type="OrthoDB" id="2963168at2759"/>
<protein>
    <submittedName>
        <fullName evidence="1">16941_t:CDS:1</fullName>
    </submittedName>
</protein>
<evidence type="ECO:0000313" key="1">
    <source>
        <dbReference type="EMBL" id="CAG8730894.1"/>
    </source>
</evidence>
<proteinExistence type="predicted"/>
<gene>
    <name evidence="1" type="ORF">RFULGI_LOCUS12122</name>
</gene>
<dbReference type="PANTHER" id="PTHR14187">
    <property type="entry name" value="ALPHA KINASE/ELONGATION FACTOR 2 KINASE"/>
    <property type="match status" value="1"/>
</dbReference>
<reference evidence="1" key="1">
    <citation type="submission" date="2021-06" db="EMBL/GenBank/DDBJ databases">
        <authorList>
            <person name="Kallberg Y."/>
            <person name="Tangrot J."/>
            <person name="Rosling A."/>
        </authorList>
    </citation>
    <scope>NUCLEOTIDE SEQUENCE</scope>
    <source>
        <strain evidence="1">IN212</strain>
    </source>
</reference>
<dbReference type="AlphaFoldDB" id="A0A9N9IDY1"/>
<sequence>DFNIRPEQPGVFKTNTALAYDENLNLVAWGYPALAQEPPKKKKALAKPQPKPVELFMLHLANIKAEDKPPLPPGLDATRVITDYLHEMSYEAKAILRECMYNAGYLEHRQSENLEFVTEHLTTRTLLPGMKLGEITERSGDFCGGSYIDREFLKFLGRKLGFTAMKKLKENHYGQMQYLVQQF</sequence>
<dbReference type="Proteomes" id="UP000789396">
    <property type="component" value="Unassembled WGS sequence"/>
</dbReference>
<feature type="non-terminal residue" evidence="1">
    <location>
        <position position="1"/>
    </location>
</feature>
<dbReference type="EMBL" id="CAJVPZ010028284">
    <property type="protein sequence ID" value="CAG8730894.1"/>
    <property type="molecule type" value="Genomic_DNA"/>
</dbReference>
<keyword evidence="2" id="KW-1185">Reference proteome</keyword>
<name>A0A9N9IDY1_9GLOM</name>
<comment type="caution">
    <text evidence="1">The sequence shown here is derived from an EMBL/GenBank/DDBJ whole genome shotgun (WGS) entry which is preliminary data.</text>
</comment>
<feature type="non-terminal residue" evidence="1">
    <location>
        <position position="183"/>
    </location>
</feature>
<dbReference type="PANTHER" id="PTHR14187:SF5">
    <property type="entry name" value="HEAT SHOCK 70 KDA PROTEIN 12A"/>
    <property type="match status" value="1"/>
</dbReference>